<dbReference type="STRING" id="1449976.KALB_4985"/>
<dbReference type="AlphaFoldDB" id="W5WBS9"/>
<dbReference type="InterPro" id="IPR041657">
    <property type="entry name" value="HTH_17"/>
</dbReference>
<dbReference type="InterPro" id="IPR009061">
    <property type="entry name" value="DNA-bd_dom_put_sf"/>
</dbReference>
<dbReference type="Pfam" id="PF12728">
    <property type="entry name" value="HTH_17"/>
    <property type="match status" value="1"/>
</dbReference>
<evidence type="ECO:0000313" key="2">
    <source>
        <dbReference type="EMBL" id="AHH98347.1"/>
    </source>
</evidence>
<keyword evidence="3" id="KW-1185">Reference proteome</keyword>
<dbReference type="KEGG" id="kal:KALB_4985"/>
<dbReference type="SUPFAM" id="SSF46955">
    <property type="entry name" value="Putative DNA-binding domain"/>
    <property type="match status" value="1"/>
</dbReference>
<proteinExistence type="predicted"/>
<dbReference type="CDD" id="cd00090">
    <property type="entry name" value="HTH_ARSR"/>
    <property type="match status" value="1"/>
</dbReference>
<dbReference type="Proteomes" id="UP000019225">
    <property type="component" value="Chromosome"/>
</dbReference>
<sequence length="74" mass="8461">MDGFLTAAELAERLGVSEPCVRYHLRRGHIWAERHGPGWVIPLAEADRLVGEYSPYMRWTKAPVPAKENPTWNC</sequence>
<name>W5WBS9_9PSEU</name>
<evidence type="ECO:0000313" key="3">
    <source>
        <dbReference type="Proteomes" id="UP000019225"/>
    </source>
</evidence>
<feature type="domain" description="Helix-turn-helix" evidence="1">
    <location>
        <begin position="4"/>
        <end position="45"/>
    </location>
</feature>
<protein>
    <recommendedName>
        <fullName evidence="1">Helix-turn-helix domain-containing protein</fullName>
    </recommendedName>
</protein>
<accession>W5WBS9</accession>
<dbReference type="InterPro" id="IPR011991">
    <property type="entry name" value="ArsR-like_HTH"/>
</dbReference>
<evidence type="ECO:0000259" key="1">
    <source>
        <dbReference type="Pfam" id="PF12728"/>
    </source>
</evidence>
<dbReference type="HOGENOM" id="CLU_2683035_0_0_11"/>
<gene>
    <name evidence="2" type="ORF">KALB_4985</name>
</gene>
<reference evidence="2 3" key="1">
    <citation type="journal article" date="2014" name="BMC Genomics">
        <title>Complete genome sequence of producer of the glycopeptide antibiotic Aculeximycin Kutzneria albida DSM 43870T, a representative of minor genus of Pseudonocardiaceae.</title>
        <authorList>
            <person name="Rebets Y."/>
            <person name="Tokovenko B."/>
            <person name="Lushchyk I."/>
            <person name="Ruckert C."/>
            <person name="Zaburannyi N."/>
            <person name="Bechthold A."/>
            <person name="Kalinowski J."/>
            <person name="Luzhetskyy A."/>
        </authorList>
    </citation>
    <scope>NUCLEOTIDE SEQUENCE [LARGE SCALE GENOMIC DNA]</scope>
    <source>
        <strain evidence="2">DSM 43870</strain>
    </source>
</reference>
<dbReference type="EMBL" id="CP007155">
    <property type="protein sequence ID" value="AHH98347.1"/>
    <property type="molecule type" value="Genomic_DNA"/>
</dbReference>
<organism evidence="2 3">
    <name type="scientific">Kutzneria albida DSM 43870</name>
    <dbReference type="NCBI Taxonomy" id="1449976"/>
    <lineage>
        <taxon>Bacteria</taxon>
        <taxon>Bacillati</taxon>
        <taxon>Actinomycetota</taxon>
        <taxon>Actinomycetes</taxon>
        <taxon>Pseudonocardiales</taxon>
        <taxon>Pseudonocardiaceae</taxon>
        <taxon>Kutzneria</taxon>
    </lineage>
</organism>